<dbReference type="Proteomes" id="UP001590951">
    <property type="component" value="Unassembled WGS sequence"/>
</dbReference>
<evidence type="ECO:0000313" key="4">
    <source>
        <dbReference type="Proteomes" id="UP001590951"/>
    </source>
</evidence>
<evidence type="ECO:0000259" key="2">
    <source>
        <dbReference type="Pfam" id="PF00248"/>
    </source>
</evidence>
<keyword evidence="4" id="KW-1185">Reference proteome</keyword>
<dbReference type="InterPro" id="IPR036812">
    <property type="entry name" value="NAD(P)_OxRdtase_dom_sf"/>
</dbReference>
<protein>
    <recommendedName>
        <fullName evidence="2">NADP-dependent oxidoreductase domain-containing protein</fullName>
    </recommendedName>
</protein>
<evidence type="ECO:0000256" key="1">
    <source>
        <dbReference type="ARBA" id="ARBA00023002"/>
    </source>
</evidence>
<name>A0ABR4BBP7_9LECA</name>
<dbReference type="Gene3D" id="3.20.20.100">
    <property type="entry name" value="NADP-dependent oxidoreductase domain"/>
    <property type="match status" value="1"/>
</dbReference>
<sequence length="343" mass="38008">MSPNIQTRQLGKNGPQVTALGFGAMGLSSLLYGATPSDEERFKVLDRVYDLGCKFWDTAEGYGDNEELIGKWFSRTGKRDNVFLATKFAVKTGPNGSRVFCNDPNYIRAAIDISLKRLQTDRVDLWYCHRLDGKVAVETVVSTMAESVKAGKVKYLGLSECSSESLRRACKVHPISTVQIEYSPFTMDIEDPKIALLKTCRELGVAIVAYSPLGRGLLTGQYKSSADFEEGDWRRTAPRFSAENFPKNLQLVDKLGEIAKVKGCTTGQLSLAWLMNQGDDIIPIPGTKKIKYLEENMGALNAKLTEKEDNEIRKAVEAAEVHGDRYPGVMQAKCFMDTPPLEA</sequence>
<dbReference type="InterPro" id="IPR050791">
    <property type="entry name" value="Aldo-Keto_reductase"/>
</dbReference>
<dbReference type="PANTHER" id="PTHR43625">
    <property type="entry name" value="AFLATOXIN B1 ALDEHYDE REDUCTASE"/>
    <property type="match status" value="1"/>
</dbReference>
<keyword evidence="1" id="KW-0560">Oxidoreductase</keyword>
<dbReference type="SUPFAM" id="SSF51430">
    <property type="entry name" value="NAD(P)-linked oxidoreductase"/>
    <property type="match status" value="1"/>
</dbReference>
<dbReference type="PANTHER" id="PTHR43625:SF40">
    <property type="entry name" value="ALDO-KETO REDUCTASE YAKC [NADP(+)]"/>
    <property type="match status" value="1"/>
</dbReference>
<comment type="caution">
    <text evidence="3">The sequence shown here is derived from an EMBL/GenBank/DDBJ whole genome shotgun (WGS) entry which is preliminary data.</text>
</comment>
<proteinExistence type="predicted"/>
<organism evidence="3 4">
    <name type="scientific">Lepraria finkii</name>
    <dbReference type="NCBI Taxonomy" id="1340010"/>
    <lineage>
        <taxon>Eukaryota</taxon>
        <taxon>Fungi</taxon>
        <taxon>Dikarya</taxon>
        <taxon>Ascomycota</taxon>
        <taxon>Pezizomycotina</taxon>
        <taxon>Lecanoromycetes</taxon>
        <taxon>OSLEUM clade</taxon>
        <taxon>Lecanoromycetidae</taxon>
        <taxon>Lecanorales</taxon>
        <taxon>Lecanorineae</taxon>
        <taxon>Stereocaulaceae</taxon>
        <taxon>Lepraria</taxon>
    </lineage>
</organism>
<reference evidence="3 4" key="1">
    <citation type="submission" date="2024-09" db="EMBL/GenBank/DDBJ databases">
        <title>Rethinking Asexuality: The Enigmatic Case of Functional Sexual Genes in Lepraria (Stereocaulaceae).</title>
        <authorList>
            <person name="Doellman M."/>
            <person name="Sun Y."/>
            <person name="Barcenas-Pena A."/>
            <person name="Lumbsch H.T."/>
            <person name="Grewe F."/>
        </authorList>
    </citation>
    <scope>NUCLEOTIDE SEQUENCE [LARGE SCALE GENOMIC DNA]</scope>
    <source>
        <strain evidence="3 4">Grewe 0041</strain>
    </source>
</reference>
<dbReference type="Pfam" id="PF00248">
    <property type="entry name" value="Aldo_ket_red"/>
    <property type="match status" value="1"/>
</dbReference>
<dbReference type="EMBL" id="JBHFEH010000015">
    <property type="protein sequence ID" value="KAL2054456.1"/>
    <property type="molecule type" value="Genomic_DNA"/>
</dbReference>
<dbReference type="InterPro" id="IPR023210">
    <property type="entry name" value="NADP_OxRdtase_dom"/>
</dbReference>
<feature type="domain" description="NADP-dependent oxidoreductase" evidence="2">
    <location>
        <begin position="20"/>
        <end position="316"/>
    </location>
</feature>
<accession>A0ABR4BBP7</accession>
<gene>
    <name evidence="3" type="ORF">ABVK25_005204</name>
</gene>
<evidence type="ECO:0000313" key="3">
    <source>
        <dbReference type="EMBL" id="KAL2054456.1"/>
    </source>
</evidence>